<protein>
    <submittedName>
        <fullName evidence="1">Uncharacterized protein</fullName>
    </submittedName>
</protein>
<gene>
    <name evidence="1" type="ORF">D7V78_04865</name>
</gene>
<name>A0A3L7ZRE1_PARDI</name>
<evidence type="ECO:0000313" key="1">
    <source>
        <dbReference type="EMBL" id="RLT74445.1"/>
    </source>
</evidence>
<sequence>MKPKQGYAKPDNYAAFYGLLKQMPGASKEEIVLQFTNGRTDSLREMSLHEYNEAIRAIEKLTRAEETEVMRILKSKRSAVLHQMQLLGVDTADWKRVDAYCLDKRIAGKRFNRLDYEELEALLKKIRAIRRKQKEED</sequence>
<comment type="caution">
    <text evidence="1">The sequence shown here is derived from an EMBL/GenBank/DDBJ whole genome shotgun (WGS) entry which is preliminary data.</text>
</comment>
<reference evidence="1 2" key="1">
    <citation type="submission" date="2018-09" db="EMBL/GenBank/DDBJ databases">
        <title>Murine metabolic-syndrome-specific gut microbial biobank.</title>
        <authorList>
            <person name="Liu C."/>
        </authorList>
    </citation>
    <scope>NUCLEOTIDE SEQUENCE [LARGE SCALE GENOMIC DNA]</scope>
    <source>
        <strain evidence="1 2">8-P5</strain>
    </source>
</reference>
<dbReference type="EMBL" id="RAYI01000007">
    <property type="protein sequence ID" value="RLT74445.1"/>
    <property type="molecule type" value="Genomic_DNA"/>
</dbReference>
<dbReference type="AlphaFoldDB" id="A0A3L7ZRE1"/>
<organism evidence="1 2">
    <name type="scientific">Parabacteroides distasonis</name>
    <dbReference type="NCBI Taxonomy" id="823"/>
    <lineage>
        <taxon>Bacteria</taxon>
        <taxon>Pseudomonadati</taxon>
        <taxon>Bacteroidota</taxon>
        <taxon>Bacteroidia</taxon>
        <taxon>Bacteroidales</taxon>
        <taxon>Tannerellaceae</taxon>
        <taxon>Parabacteroides</taxon>
    </lineage>
</organism>
<evidence type="ECO:0000313" key="2">
    <source>
        <dbReference type="Proteomes" id="UP000278164"/>
    </source>
</evidence>
<dbReference type="OrthoDB" id="1068871at2"/>
<proteinExistence type="predicted"/>
<dbReference type="Proteomes" id="UP000278164">
    <property type="component" value="Unassembled WGS sequence"/>
</dbReference>
<accession>A0A3L7ZRE1</accession>